<dbReference type="InterPro" id="IPR056747">
    <property type="entry name" value="VPS13-like_M"/>
</dbReference>
<keyword evidence="5" id="KW-1185">Reference proteome</keyword>
<evidence type="ECO:0000256" key="1">
    <source>
        <dbReference type="SAM" id="Phobius"/>
    </source>
</evidence>
<feature type="domain" description="VPS13-like middle region" evidence="3">
    <location>
        <begin position="946"/>
        <end position="1138"/>
    </location>
</feature>
<dbReference type="Pfam" id="PF25033">
    <property type="entry name" value="VPS13_M"/>
    <property type="match status" value="1"/>
</dbReference>
<evidence type="ECO:0000259" key="2">
    <source>
        <dbReference type="Pfam" id="PF00078"/>
    </source>
</evidence>
<dbReference type="PANTHER" id="PTHR12517">
    <property type="entry name" value="VACUOLAR PROTEIN SORTING-ASSOCIATED PROTEIN 13B"/>
    <property type="match status" value="1"/>
</dbReference>
<name>A0A5N3XER0_MUNRE</name>
<feature type="non-terminal residue" evidence="4">
    <location>
        <position position="1"/>
    </location>
</feature>
<keyword evidence="1" id="KW-1133">Transmembrane helix</keyword>
<dbReference type="InterPro" id="IPR000477">
    <property type="entry name" value="RT_dom"/>
</dbReference>
<keyword evidence="1" id="KW-0472">Membrane</keyword>
<reference evidence="4 5" key="1">
    <citation type="submission" date="2019-06" db="EMBL/GenBank/DDBJ databases">
        <title>Discovery of a novel chromosome fission-fusion reversal in muntjac.</title>
        <authorList>
            <person name="Mudd A.B."/>
            <person name="Bredeson J.V."/>
            <person name="Baum R."/>
            <person name="Hockemeyer D."/>
            <person name="Rokhsar D.S."/>
        </authorList>
    </citation>
    <scope>NUCLEOTIDE SEQUENCE [LARGE SCALE GENOMIC DNA]</scope>
    <source>
        <strain evidence="4">UCam_UCB_Mr</strain>
        <tissue evidence="4">Fibroblast cell line</tissue>
    </source>
</reference>
<dbReference type="InterPro" id="IPR039782">
    <property type="entry name" value="VPS13B"/>
</dbReference>
<dbReference type="EMBL" id="VCEB01000012">
    <property type="protein sequence ID" value="KAB0371595.1"/>
    <property type="molecule type" value="Genomic_DNA"/>
</dbReference>
<evidence type="ECO:0008006" key="6">
    <source>
        <dbReference type="Google" id="ProtNLM"/>
    </source>
</evidence>
<comment type="caution">
    <text evidence="4">The sequence shown here is derived from an EMBL/GenBank/DDBJ whole genome shotgun (WGS) entry which is preliminary data.</text>
</comment>
<evidence type="ECO:0000259" key="3">
    <source>
        <dbReference type="Pfam" id="PF25033"/>
    </source>
</evidence>
<keyword evidence="1" id="KW-0812">Transmembrane</keyword>
<dbReference type="Pfam" id="PF00078">
    <property type="entry name" value="RVT_1"/>
    <property type="match status" value="1"/>
</dbReference>
<feature type="domain" description="Reverse transcriptase" evidence="2">
    <location>
        <begin position="626"/>
        <end position="719"/>
    </location>
</feature>
<protein>
    <recommendedName>
        <fullName evidence="6">Reverse transcriptase domain-containing protein</fullName>
    </recommendedName>
</protein>
<evidence type="ECO:0000313" key="4">
    <source>
        <dbReference type="EMBL" id="KAB0371595.1"/>
    </source>
</evidence>
<evidence type="ECO:0000313" key="5">
    <source>
        <dbReference type="Proteomes" id="UP000326062"/>
    </source>
</evidence>
<organism evidence="4 5">
    <name type="scientific">Muntiacus reevesi</name>
    <name type="common">Reeves' muntjac</name>
    <name type="synonym">Cervus reevesi</name>
    <dbReference type="NCBI Taxonomy" id="9886"/>
    <lineage>
        <taxon>Eukaryota</taxon>
        <taxon>Metazoa</taxon>
        <taxon>Chordata</taxon>
        <taxon>Craniata</taxon>
        <taxon>Vertebrata</taxon>
        <taxon>Euteleostomi</taxon>
        <taxon>Mammalia</taxon>
        <taxon>Eutheria</taxon>
        <taxon>Laurasiatheria</taxon>
        <taxon>Artiodactyla</taxon>
        <taxon>Ruminantia</taxon>
        <taxon>Pecora</taxon>
        <taxon>Cervidae</taxon>
        <taxon>Muntiacinae</taxon>
        <taxon>Muntiacus</taxon>
    </lineage>
</organism>
<sequence>YIKNFKEDPLETLSGILAWKIPWTEELELLNHMVISVFNILRNLHTIFHINIFKCKFNIFITANKMNKNFLISYNNHLTYRISYILAHFILIMLFNITLYPPYFLASLVAQTLKNPPAMWKTWLQSLGQEDPLEEVMTTHSSILAWRIHMDRGNYWAKEMQTNSQFLRPVPDFAKVRSCLYISCSLGSICCCHDWFGRSKSFFVCFVSLEKRRENEQPVLISFRMDWLDLLAVQGTLKICEGVSESRKKSLTLWDSMDCSLPGSSVHGILESRILEWVAVSFSRRSSQPRNRTQPIPSLGDLLDPRIETGSPVLQSVMPSNHLILFRPLLHLPSVFPRIRAFSMVSSAYLRLLILLPEILIPACDSSSLAFHMTYSAYKLNKHGNNIYQNTSGALQVKICSCTPSPQCITTVLLCNEYKVWPIYRGRKQSVVTVPQMPRCHPYWMKTLSILKEKIEVVKKKMKSQTLLCLPVNRYLLIGIPGNLGMCCYPANSLGSTIKSCQIMDRKTKCNKNIYNLDSHLKCTIFLPHLSGFLSCQESLRRNGVAITKCKKPKWLSEEALQIVSKRSKKQRRNGTIYPFKCRVPKNSKERQESLPHAALNMSANLETSAEAIGLEKVSFHSNPIERQCQRIKGVRQGCILSRCLFNLYAEYIMRNTGLEEAQAGIKIGGRSMNNLRYADDTTLMTESEEELKSLLMKVKEESENVGLKLSIQKTKIMASGPITSWQIEKQLICIPFFLLFPNLLPPLLPDFFIEPFGTLLLTLVLSSSAPSRCSLPRTNPGTCQHPKLPLLLNHSFQHPNLTSNLSISPNLPHTTNHTISHLVCSIDHCPNFIIICSYSCSSPLLTHSLHSAVKIQSLAKWKSFPQRMCLSGKMSCIEITTYPFCAPFFHLAPLHTWMLKSLLNSLLMFYECLQKILDFVNRVNITMKINPKLLSFILISPFKFLEYWDELQKVFVAFREFSLSESKVCELQLPDINLVNDQKKLVSSDLWRIVLNSSQNGADDQSSASESGSQSTCDQLVTPTALAACTRVDSCFTPWFVPSLCISFQFAHLEFHLCHHLDQLGTAPPKYLQPFISDKNVPSELEYMIISFKEPHMYLRQWNNSSVCQEIQFSAQADCKLLECRNVTMQSLVKPFRIFGQTAVSSNAVEKLIDCSIVIDSIFVNFGQHVVHSLNTAVQAWQQLLHICIEGWGNWRWSEPFSVDHAGTFIRTIQYKGRTASLIIKAQQVSGVQKQIIICGRQIICSYLSQSIELKVVQHYIGQDGQAVVREHFDCLTAKQKLPSYILENSELTELCVRAKGDEDWSRDVCLESKAPEYSVVIQVPSSNSSIIYVWCTVLTLEPSSQVQQRMIVFSPLFIMRSHLPDPIIIHLEKRSLGLSETQIIPGKGQEKPLQNIEPDLVHHLTFQAREEDDPSHCAVPISTSLIKQIATKIHPGGTVTQILDEFYGPEKFLQPTWPYNKKDSDRNEQLSQWDSPMRVKLSAWKPYVRTLLIELLPWALLINQSKWDLWLFEGEKIVLQVPAGKIIIPPNFQEAFQIGIYWANTNTVHKSVAIKLVHNLTSPKWKDGGNGEVVSLDEEGFVDAEIRLGAFPGHQKLCQFCISSMVQQGIQIVQIEDKTTIVNNTPYQIFYKPQLTVIKPHSGKEYFHVPDSSTFSICPGGQQPAVRSSSLPCWDLMPDLGQSALDTSLLQKQVLLAFSPTAVADSSQCWSLPALVRQEFPRQSVAVPLGNYRENGFCTRAIALTYQEHLGVTYLTLSEDPSPRIIFHNRCPVTILIKENTKDIPKFEVYCRKIPPESSIHHELYHQISSYPDCKTRDLLPSLLLRVDSLEEVMTEWSDAIDINNQGTQVSAHTTLEKIMTFKMFVTQLSLAVFDDLTHHRASSELLRLTLDHVFLQMAPVAGHLPGEEMAAAPFHVYSVEVYCGDLQLDNQLYNKSNFHFAVLVCQGEKTESPQCSKMQSLLVSSEDLEEFKKNCFIKLCLTLTEGKDILFDVNEFSFELKPARLYVEDTFVYYIKTLFETYLPSSSTAAQPTALAGGRQVLPAQVRQHARALVHPVRLRKLVIQPVNLLVSIHASLKLYIASDHTPLSFSVFERGPIFTTARQLVHALAMHYAAGALFRAGWVVGSLEILGSPASLVRSIGNGIADFFRLPYEGLTRGPGAFVSGVSRGTTSFVKHISKGTLTSITNLATSLARNMDRLSLDEEHYNRQEEWRRQLPESLGEGLRQGLSRLGLSLLGAIAGIVDQPMQNFQKTSEAQASAGHKAKGVISGVGKGIMGVFTKPIGGAAELVSQTGYGILHGAGLSQLPKQRYQPSDLHADQAPNSHVKYVWKMLQSLGRPEVHMALEVVLVRGSGQEHEGCLLLTPEVLFVVSVSEDTQQQAFPVTEIDCAQDSEQRGLLVVQLKQPRVACDAEVDGARERLSEQQYNRLVDYITKTSRHLAPSCSSAPTPCPAVALEPLPSTVKTYHYMADPHFAQVFVSKFTMVKNKALRKGFP</sequence>
<gene>
    <name evidence="4" type="ORF">FD755_016533</name>
</gene>
<dbReference type="Proteomes" id="UP000326062">
    <property type="component" value="Chromosome 12"/>
</dbReference>
<dbReference type="PANTHER" id="PTHR12517:SF0">
    <property type="entry name" value="INTERMEMBRANE LIPID TRANSFER PROTEIN VPS13B"/>
    <property type="match status" value="1"/>
</dbReference>
<accession>A0A5N3XER0</accession>
<proteinExistence type="predicted"/>
<feature type="transmembrane region" description="Helical" evidence="1">
    <location>
        <begin position="82"/>
        <end position="105"/>
    </location>
</feature>